<dbReference type="OrthoDB" id="9793837at2"/>
<name>A0A2U1CTP0_9GAMM</name>
<protein>
    <recommendedName>
        <fullName evidence="1">DUF6671 domain-containing protein</fullName>
    </recommendedName>
</protein>
<evidence type="ECO:0000259" key="1">
    <source>
        <dbReference type="Pfam" id="PF20376"/>
    </source>
</evidence>
<sequence length="273" mass="29847">MTIWDGRSAVLLTRHGKLPAIAGPLEPLGLSITCDSCFDTDRLGTFTRETERFAGQRETALEKARIAAAQGEDGIGLGSEGAFGGSLLCINLEVVCLYDPQRDVTLFGEHSAPFGLEQVSVRSAEELQALLDRCPTGQGVVMRPEHAGNPEIYKGLRDHQEIHTLFRALRDTSPSGQVFVEYDLRAHESPGRMANIELAAENLRAKMESLCPECSLPGYWMTDIERGLPCSACDTPTQRPRAVIWSCQACDYTESRPVAAVTTKPEHCPTCNP</sequence>
<dbReference type="EMBL" id="QEKQ01000010">
    <property type="protein sequence ID" value="PVY70082.1"/>
    <property type="molecule type" value="Genomic_DNA"/>
</dbReference>
<proteinExistence type="predicted"/>
<evidence type="ECO:0000313" key="2">
    <source>
        <dbReference type="EMBL" id="PVY70082.1"/>
    </source>
</evidence>
<dbReference type="RefSeq" id="WP_116919809.1">
    <property type="nucleotide sequence ID" value="NZ_QEKQ01000010.1"/>
</dbReference>
<dbReference type="InterPro" id="IPR046612">
    <property type="entry name" value="DUF6671"/>
</dbReference>
<evidence type="ECO:0000313" key="3">
    <source>
        <dbReference type="Proteomes" id="UP000245887"/>
    </source>
</evidence>
<gene>
    <name evidence="2" type="ORF">C8D92_110113</name>
</gene>
<dbReference type="Pfam" id="PF20376">
    <property type="entry name" value="DUF6671"/>
    <property type="match status" value="1"/>
</dbReference>
<dbReference type="Proteomes" id="UP000245887">
    <property type="component" value="Unassembled WGS sequence"/>
</dbReference>
<feature type="domain" description="DUF6671" evidence="1">
    <location>
        <begin position="75"/>
        <end position="273"/>
    </location>
</feature>
<organism evidence="2 3">
    <name type="scientific">Tamilnaduibacter salinus</name>
    <dbReference type="NCBI Taxonomy" id="1484056"/>
    <lineage>
        <taxon>Bacteria</taxon>
        <taxon>Pseudomonadati</taxon>
        <taxon>Pseudomonadota</taxon>
        <taxon>Gammaproteobacteria</taxon>
        <taxon>Pseudomonadales</taxon>
        <taxon>Marinobacteraceae</taxon>
        <taxon>Tamilnaduibacter</taxon>
    </lineage>
</organism>
<comment type="caution">
    <text evidence="2">The sequence shown here is derived from an EMBL/GenBank/DDBJ whole genome shotgun (WGS) entry which is preliminary data.</text>
</comment>
<dbReference type="AlphaFoldDB" id="A0A2U1CTP0"/>
<accession>A0A2U1CTP0</accession>
<reference evidence="2 3" key="1">
    <citation type="submission" date="2018-04" db="EMBL/GenBank/DDBJ databases">
        <title>Genomic Encyclopedia of Type Strains, Phase IV (KMG-IV): sequencing the most valuable type-strain genomes for metagenomic binning, comparative biology and taxonomic classification.</title>
        <authorList>
            <person name="Goeker M."/>
        </authorList>
    </citation>
    <scope>NUCLEOTIDE SEQUENCE [LARGE SCALE GENOMIC DNA]</scope>
    <source>
        <strain evidence="2 3">DSM 28688</strain>
    </source>
</reference>